<dbReference type="EMBL" id="CP036272">
    <property type="protein sequence ID" value="QDT62673.1"/>
    <property type="molecule type" value="Genomic_DNA"/>
</dbReference>
<name>A0A517T2R8_9BACT</name>
<protein>
    <submittedName>
        <fullName evidence="2">Uncharacterized protein</fullName>
    </submittedName>
</protein>
<evidence type="ECO:0000313" key="3">
    <source>
        <dbReference type="Proteomes" id="UP000315003"/>
    </source>
</evidence>
<keyword evidence="3" id="KW-1185">Reference proteome</keyword>
<proteinExistence type="predicted"/>
<evidence type="ECO:0000256" key="1">
    <source>
        <dbReference type="SAM" id="MobiDB-lite"/>
    </source>
</evidence>
<gene>
    <name evidence="2" type="ORF">SV7mr_52230</name>
</gene>
<organism evidence="2 3">
    <name type="scientific">Stieleria bergensis</name>
    <dbReference type="NCBI Taxonomy" id="2528025"/>
    <lineage>
        <taxon>Bacteria</taxon>
        <taxon>Pseudomonadati</taxon>
        <taxon>Planctomycetota</taxon>
        <taxon>Planctomycetia</taxon>
        <taxon>Pirellulales</taxon>
        <taxon>Pirellulaceae</taxon>
        <taxon>Stieleria</taxon>
    </lineage>
</organism>
<accession>A0A517T2R8</accession>
<dbReference type="AlphaFoldDB" id="A0A517T2R8"/>
<evidence type="ECO:0000313" key="2">
    <source>
        <dbReference type="EMBL" id="QDT62673.1"/>
    </source>
</evidence>
<dbReference type="Proteomes" id="UP000315003">
    <property type="component" value="Chromosome"/>
</dbReference>
<feature type="region of interest" description="Disordered" evidence="1">
    <location>
        <begin position="1"/>
        <end position="41"/>
    </location>
</feature>
<sequence>MDSGDENTHRTGKGKLSDSGLNSRRRHYRSSIELILNAGSA</sequence>
<reference evidence="2 3" key="1">
    <citation type="submission" date="2019-02" db="EMBL/GenBank/DDBJ databases">
        <title>Deep-cultivation of Planctomycetes and their phenomic and genomic characterization uncovers novel biology.</title>
        <authorList>
            <person name="Wiegand S."/>
            <person name="Jogler M."/>
            <person name="Boedeker C."/>
            <person name="Pinto D."/>
            <person name="Vollmers J."/>
            <person name="Rivas-Marin E."/>
            <person name="Kohn T."/>
            <person name="Peeters S.H."/>
            <person name="Heuer A."/>
            <person name="Rast P."/>
            <person name="Oberbeckmann S."/>
            <person name="Bunk B."/>
            <person name="Jeske O."/>
            <person name="Meyerdierks A."/>
            <person name="Storesund J.E."/>
            <person name="Kallscheuer N."/>
            <person name="Luecker S."/>
            <person name="Lage O.M."/>
            <person name="Pohl T."/>
            <person name="Merkel B.J."/>
            <person name="Hornburger P."/>
            <person name="Mueller R.-W."/>
            <person name="Bruemmer F."/>
            <person name="Labrenz M."/>
            <person name="Spormann A.M."/>
            <person name="Op den Camp H."/>
            <person name="Overmann J."/>
            <person name="Amann R."/>
            <person name="Jetten M.S.M."/>
            <person name="Mascher T."/>
            <person name="Medema M.H."/>
            <person name="Devos D.P."/>
            <person name="Kaster A.-K."/>
            <person name="Ovreas L."/>
            <person name="Rohde M."/>
            <person name="Galperin M.Y."/>
            <person name="Jogler C."/>
        </authorList>
    </citation>
    <scope>NUCLEOTIDE SEQUENCE [LARGE SCALE GENOMIC DNA]</scope>
    <source>
        <strain evidence="2 3">SV_7m_r</strain>
    </source>
</reference>